<evidence type="ECO:0000313" key="3">
    <source>
        <dbReference type="Proteomes" id="UP000235672"/>
    </source>
</evidence>
<dbReference type="InterPro" id="IPR010730">
    <property type="entry name" value="HET"/>
</dbReference>
<reference evidence="2 3" key="1">
    <citation type="submission" date="2016-05" db="EMBL/GenBank/DDBJ databases">
        <title>A degradative enzymes factory behind the ericoid mycorrhizal symbiosis.</title>
        <authorList>
            <consortium name="DOE Joint Genome Institute"/>
            <person name="Martino E."/>
            <person name="Morin E."/>
            <person name="Grelet G."/>
            <person name="Kuo A."/>
            <person name="Kohler A."/>
            <person name="Daghino S."/>
            <person name="Barry K."/>
            <person name="Choi C."/>
            <person name="Cichocki N."/>
            <person name="Clum A."/>
            <person name="Copeland A."/>
            <person name="Hainaut M."/>
            <person name="Haridas S."/>
            <person name="Labutti K."/>
            <person name="Lindquist E."/>
            <person name="Lipzen A."/>
            <person name="Khouja H.-R."/>
            <person name="Murat C."/>
            <person name="Ohm R."/>
            <person name="Olson A."/>
            <person name="Spatafora J."/>
            <person name="Veneault-Fourrey C."/>
            <person name="Henrissat B."/>
            <person name="Grigoriev I."/>
            <person name="Martin F."/>
            <person name="Perotto S."/>
        </authorList>
    </citation>
    <scope>NUCLEOTIDE SEQUENCE [LARGE SCALE GENOMIC DNA]</scope>
    <source>
        <strain evidence="2 3">UAMH 7357</strain>
    </source>
</reference>
<organism evidence="2 3">
    <name type="scientific">Hyaloscypha hepaticicola</name>
    <dbReference type="NCBI Taxonomy" id="2082293"/>
    <lineage>
        <taxon>Eukaryota</taxon>
        <taxon>Fungi</taxon>
        <taxon>Dikarya</taxon>
        <taxon>Ascomycota</taxon>
        <taxon>Pezizomycotina</taxon>
        <taxon>Leotiomycetes</taxon>
        <taxon>Helotiales</taxon>
        <taxon>Hyaloscyphaceae</taxon>
        <taxon>Hyaloscypha</taxon>
    </lineage>
</organism>
<protein>
    <recommendedName>
        <fullName evidence="1">Heterokaryon incompatibility domain-containing protein</fullName>
    </recommendedName>
</protein>
<dbReference type="OrthoDB" id="265717at2759"/>
<dbReference type="Pfam" id="PF06985">
    <property type="entry name" value="HET"/>
    <property type="match status" value="1"/>
</dbReference>
<dbReference type="EMBL" id="KZ613467">
    <property type="protein sequence ID" value="PMD26823.1"/>
    <property type="molecule type" value="Genomic_DNA"/>
</dbReference>
<dbReference type="Proteomes" id="UP000235672">
    <property type="component" value="Unassembled WGS sequence"/>
</dbReference>
<dbReference type="AlphaFoldDB" id="A0A2J6QKM1"/>
<feature type="domain" description="Heterokaryon incompatibility" evidence="1">
    <location>
        <begin position="126"/>
        <end position="251"/>
    </location>
</feature>
<evidence type="ECO:0000259" key="1">
    <source>
        <dbReference type="Pfam" id="PF06985"/>
    </source>
</evidence>
<accession>A0A2J6QKM1</accession>
<keyword evidence="3" id="KW-1185">Reference proteome</keyword>
<proteinExistence type="predicted"/>
<dbReference type="InterPro" id="IPR052895">
    <property type="entry name" value="HetReg/Transcr_Mod"/>
</dbReference>
<dbReference type="STRING" id="1745343.A0A2J6QKM1"/>
<sequence length="694" mass="79197">MEYKPLCRERDEIRVISIEPSKSYSSRRGTENSWTPYIYHPLSIGNKYPCVPAVRIAVAEDLVHCKLEHVSLQDTVDSPSNEDVGSTNPGTIKVPAWRLQKDEKSDRVRDPYEDDKPAPRFLWGDFEALSYTWGEENANGRVVVNGSLCHVHQNLEAALRRLRALPETEYGMKYWIDALCIDQKNIPERNAEVKRMREIYERAWSIVVRLGEGTEDGDKACDSRTIWEFKWKPLMDLLRKPYWKRVWIIQELAMNHHHTLFICGDTAFFRQELELTLESCMRDSLLLQKWLDAKSDDSANENQENLFGLFQRVSSLMELNSHKLHGPRIEDVLSLAQEASSKDMRDKIYGIHGLLPTALSSRIQPRYDSSLNDIFQDFSKKLLQECGLDSVLSWGGSDLGLPSWCVDLSGPLSRYHIQSLRRRRANLDGKFPYTYRVSNSTNYLLCSGVFIDTIESATECSLNLSDLDGNLSVVHDFDDSQGGHPIVEDGALRGTLIVTLLLGHSARSGHKTSFLAAPWVENRRDNDTSEDFDFASDEQKTRELFWIVVKIKGYFGAFDKFRKANSTFKVQGHELKYFFPRWMPRIDARHGRYKENLTRAIFSDGSHAATDVRLAVVSLFGRALANTTKGHLAMVPSKARKGDVIAIVDCPFPIVLRPKGQGYEYIGECYLHGFMDGEAFAGDEQPKFEEIMIV</sequence>
<dbReference type="PANTHER" id="PTHR24148">
    <property type="entry name" value="ANKYRIN REPEAT DOMAIN-CONTAINING PROTEIN 39 HOMOLOG-RELATED"/>
    <property type="match status" value="1"/>
</dbReference>
<dbReference type="Pfam" id="PF26639">
    <property type="entry name" value="Het-6_barrel"/>
    <property type="match status" value="1"/>
</dbReference>
<dbReference type="PANTHER" id="PTHR24148:SF64">
    <property type="entry name" value="HETEROKARYON INCOMPATIBILITY DOMAIN-CONTAINING PROTEIN"/>
    <property type="match status" value="1"/>
</dbReference>
<name>A0A2J6QKM1_9HELO</name>
<evidence type="ECO:0000313" key="2">
    <source>
        <dbReference type="EMBL" id="PMD26823.1"/>
    </source>
</evidence>
<gene>
    <name evidence="2" type="ORF">NA56DRAFT_744132</name>
</gene>